<evidence type="ECO:0000259" key="4">
    <source>
        <dbReference type="Pfam" id="PF11967"/>
    </source>
</evidence>
<evidence type="ECO:0000256" key="3">
    <source>
        <dbReference type="ARBA" id="ARBA00023204"/>
    </source>
</evidence>
<evidence type="ECO:0000313" key="5">
    <source>
        <dbReference type="EMBL" id="OGJ01181.1"/>
    </source>
</evidence>
<feature type="domain" description="DNA replication/recombination mediator RecO N-terminal" evidence="4">
    <location>
        <begin position="1"/>
        <end position="74"/>
    </location>
</feature>
<gene>
    <name evidence="5" type="ORF">A3I23_02755</name>
</gene>
<evidence type="ECO:0000256" key="1">
    <source>
        <dbReference type="ARBA" id="ARBA00022763"/>
    </source>
</evidence>
<proteinExistence type="predicted"/>
<dbReference type="SUPFAM" id="SSF50249">
    <property type="entry name" value="Nucleic acid-binding proteins"/>
    <property type="match status" value="1"/>
</dbReference>
<dbReference type="InterPro" id="IPR022572">
    <property type="entry name" value="DNA_rep/recomb_RecO_N"/>
</dbReference>
<dbReference type="EMBL" id="MFVL01000023">
    <property type="protein sequence ID" value="OGJ01181.1"/>
    <property type="molecule type" value="Genomic_DNA"/>
</dbReference>
<dbReference type="GO" id="GO:0043590">
    <property type="term" value="C:bacterial nucleoid"/>
    <property type="evidence" value="ECO:0007669"/>
    <property type="project" value="TreeGrafter"/>
</dbReference>
<organism evidence="5 6">
    <name type="scientific">Candidatus Nomurabacteria bacterium RIFCSPLOWO2_02_FULL_40_67</name>
    <dbReference type="NCBI Taxonomy" id="1801787"/>
    <lineage>
        <taxon>Bacteria</taxon>
        <taxon>Candidatus Nomuraibacteriota</taxon>
    </lineage>
</organism>
<comment type="caution">
    <text evidence="5">The sequence shown here is derived from an EMBL/GenBank/DDBJ whole genome shotgun (WGS) entry which is preliminary data.</text>
</comment>
<dbReference type="PANTHER" id="PTHR33991">
    <property type="entry name" value="DNA REPAIR PROTEIN RECO"/>
    <property type="match status" value="1"/>
</dbReference>
<dbReference type="AlphaFoldDB" id="A0A1F6Y480"/>
<reference evidence="5 6" key="1">
    <citation type="journal article" date="2016" name="Nat. Commun.">
        <title>Thousands of microbial genomes shed light on interconnected biogeochemical processes in an aquifer system.</title>
        <authorList>
            <person name="Anantharaman K."/>
            <person name="Brown C.T."/>
            <person name="Hug L.A."/>
            <person name="Sharon I."/>
            <person name="Castelle C.J."/>
            <person name="Probst A.J."/>
            <person name="Thomas B.C."/>
            <person name="Singh A."/>
            <person name="Wilkins M.J."/>
            <person name="Karaoz U."/>
            <person name="Brodie E.L."/>
            <person name="Williams K.H."/>
            <person name="Hubbard S.S."/>
            <person name="Banfield J.F."/>
        </authorList>
    </citation>
    <scope>NUCLEOTIDE SEQUENCE [LARGE SCALE GENOMIC DNA]</scope>
</reference>
<dbReference type="PANTHER" id="PTHR33991:SF1">
    <property type="entry name" value="DNA REPAIR PROTEIN RECO"/>
    <property type="match status" value="1"/>
</dbReference>
<dbReference type="GO" id="GO:0006302">
    <property type="term" value="P:double-strand break repair"/>
    <property type="evidence" value="ECO:0007669"/>
    <property type="project" value="TreeGrafter"/>
</dbReference>
<keyword evidence="1" id="KW-0227">DNA damage</keyword>
<keyword evidence="2" id="KW-0233">DNA recombination</keyword>
<evidence type="ECO:0000313" key="6">
    <source>
        <dbReference type="Proteomes" id="UP000177693"/>
    </source>
</evidence>
<dbReference type="InterPro" id="IPR012340">
    <property type="entry name" value="NA-bd_OB-fold"/>
</dbReference>
<dbReference type="NCBIfam" id="TIGR00613">
    <property type="entry name" value="reco"/>
    <property type="match status" value="1"/>
</dbReference>
<dbReference type="Pfam" id="PF11967">
    <property type="entry name" value="RecO_N"/>
    <property type="match status" value="1"/>
</dbReference>
<keyword evidence="3" id="KW-0234">DNA repair</keyword>
<sequence length="201" mass="22490">MHHIYHTEGIILGSRNFGEAGKHYSIFARDLGMITASAQGVRKMSSKLRYVLQDFAYLKIDLVQGKNIFRVTNAGKTGMLEQITKTPETFAVFANITRLLKRLLAGVEPNEALFTDLVNGLSVLENLSAQGGPALGWEEDLRNIEAIIVLRILNNLGYIGENEILENLVKSPFEQNLVFEVSKSRTHVLQQINKALKETHL</sequence>
<dbReference type="Gene3D" id="2.40.50.140">
    <property type="entry name" value="Nucleic acid-binding proteins"/>
    <property type="match status" value="1"/>
</dbReference>
<dbReference type="InterPro" id="IPR003717">
    <property type="entry name" value="RecO"/>
</dbReference>
<protein>
    <submittedName>
        <fullName evidence="5">DNA repair protein RecO</fullName>
    </submittedName>
</protein>
<dbReference type="Proteomes" id="UP000177693">
    <property type="component" value="Unassembled WGS sequence"/>
</dbReference>
<evidence type="ECO:0000256" key="2">
    <source>
        <dbReference type="ARBA" id="ARBA00023172"/>
    </source>
</evidence>
<accession>A0A1F6Y480</accession>
<dbReference type="GO" id="GO:0006310">
    <property type="term" value="P:DNA recombination"/>
    <property type="evidence" value="ECO:0007669"/>
    <property type="project" value="UniProtKB-KW"/>
</dbReference>
<name>A0A1F6Y480_9BACT</name>